<organism evidence="8 9">
    <name type="scientific">Flagellimonas taeanensis</name>
    <dbReference type="NCBI Taxonomy" id="1005926"/>
    <lineage>
        <taxon>Bacteria</taxon>
        <taxon>Pseudomonadati</taxon>
        <taxon>Bacteroidota</taxon>
        <taxon>Flavobacteriia</taxon>
        <taxon>Flavobacteriales</taxon>
        <taxon>Flavobacteriaceae</taxon>
        <taxon>Flagellimonas</taxon>
    </lineage>
</organism>
<evidence type="ECO:0000256" key="3">
    <source>
        <dbReference type="ARBA" id="ARBA00022989"/>
    </source>
</evidence>
<dbReference type="EMBL" id="FOKU01000005">
    <property type="protein sequence ID" value="SFC05988.1"/>
    <property type="molecule type" value="Genomic_DNA"/>
</dbReference>
<dbReference type="InterPro" id="IPR050307">
    <property type="entry name" value="Sterol_Desaturase_Related"/>
</dbReference>
<accession>A0A1M6Y6N1</accession>
<dbReference type="AlphaFoldDB" id="A0A1M6Y6N1"/>
<gene>
    <name evidence="7" type="ORF">SAMN04487891_105148</name>
    <name evidence="8" type="ORF">SAMN05216293_2749</name>
</gene>
<keyword evidence="2 5" id="KW-0812">Transmembrane</keyword>
<keyword evidence="10" id="KW-1185">Reference proteome</keyword>
<dbReference type="EMBL" id="FRAT01000007">
    <property type="protein sequence ID" value="SHL13828.1"/>
    <property type="molecule type" value="Genomic_DNA"/>
</dbReference>
<evidence type="ECO:0000256" key="1">
    <source>
        <dbReference type="ARBA" id="ARBA00004370"/>
    </source>
</evidence>
<keyword evidence="3 5" id="KW-1133">Transmembrane helix</keyword>
<dbReference type="STRING" id="1055723.SAMN05216293_2749"/>
<dbReference type="Proteomes" id="UP000184031">
    <property type="component" value="Unassembled WGS sequence"/>
</dbReference>
<feature type="transmembrane region" description="Helical" evidence="5">
    <location>
        <begin position="114"/>
        <end position="135"/>
    </location>
</feature>
<dbReference type="GO" id="GO:0008610">
    <property type="term" value="P:lipid biosynthetic process"/>
    <property type="evidence" value="ECO:0007669"/>
    <property type="project" value="InterPro"/>
</dbReference>
<name>A0A1M6Y6N1_9FLAO</name>
<evidence type="ECO:0000313" key="9">
    <source>
        <dbReference type="Proteomes" id="UP000184031"/>
    </source>
</evidence>
<evidence type="ECO:0000313" key="7">
    <source>
        <dbReference type="EMBL" id="SFC05988.1"/>
    </source>
</evidence>
<evidence type="ECO:0000256" key="5">
    <source>
        <dbReference type="SAM" id="Phobius"/>
    </source>
</evidence>
<evidence type="ECO:0000313" key="8">
    <source>
        <dbReference type="EMBL" id="SHL13828.1"/>
    </source>
</evidence>
<evidence type="ECO:0000313" key="10">
    <source>
        <dbReference type="Proteomes" id="UP000198940"/>
    </source>
</evidence>
<dbReference type="InterPro" id="IPR006694">
    <property type="entry name" value="Fatty_acid_hydroxylase"/>
</dbReference>
<proteinExistence type="predicted"/>
<dbReference type="PANTHER" id="PTHR11863">
    <property type="entry name" value="STEROL DESATURASE"/>
    <property type="match status" value="1"/>
</dbReference>
<dbReference type="GO" id="GO:0005506">
    <property type="term" value="F:iron ion binding"/>
    <property type="evidence" value="ECO:0007669"/>
    <property type="project" value="InterPro"/>
</dbReference>
<dbReference type="RefSeq" id="WP_072880815.1">
    <property type="nucleotide sequence ID" value="NZ_FOKU01000005.1"/>
</dbReference>
<dbReference type="Proteomes" id="UP000198940">
    <property type="component" value="Unassembled WGS sequence"/>
</dbReference>
<sequence>MEAYVKAFMNGFVGTVNWTWKSIWFEVPWYTNYFWGLILISLLVWALEILFPWRREQSVFRKDFWLDAFYMFFNFFIFAIVINGVYKVLGVLFLDVGISSKTLAVVEMGHWPQWAQLLVFFILLDFVQWFTHILLHKYPMLWEFHKVHHSVKEMGFAAHLRYHWMENILYKPLKTLGVMVLGGFEPEQAYIVHFAAIAIGHFNHSNIKLTYGPLKYILNNPVMHLYHHAYSIPEGSYGVNFGISLSIWDYLFKTNYIPESSGKIALGFPGDDQLPKGFWSQLIYGFKRNKGKE</sequence>
<evidence type="ECO:0000256" key="2">
    <source>
        <dbReference type="ARBA" id="ARBA00022692"/>
    </source>
</evidence>
<feature type="transmembrane region" description="Helical" evidence="5">
    <location>
        <begin position="72"/>
        <end position="94"/>
    </location>
</feature>
<evidence type="ECO:0000259" key="6">
    <source>
        <dbReference type="Pfam" id="PF04116"/>
    </source>
</evidence>
<dbReference type="GO" id="GO:0016020">
    <property type="term" value="C:membrane"/>
    <property type="evidence" value="ECO:0007669"/>
    <property type="project" value="UniProtKB-SubCell"/>
</dbReference>
<dbReference type="Pfam" id="PF04116">
    <property type="entry name" value="FA_hydroxylase"/>
    <property type="match status" value="1"/>
</dbReference>
<reference evidence="8 9" key="1">
    <citation type="submission" date="2016-11" db="EMBL/GenBank/DDBJ databases">
        <authorList>
            <person name="Varghese N."/>
            <person name="Submissions S."/>
        </authorList>
    </citation>
    <scope>NUCLEOTIDE SEQUENCE [LARGE SCALE GENOMIC DNA]</scope>
    <source>
        <strain evidence="8 9">CGMCC 1.12174</strain>
        <strain evidence="7 10">DSM 26351</strain>
    </source>
</reference>
<dbReference type="GO" id="GO:0016491">
    <property type="term" value="F:oxidoreductase activity"/>
    <property type="evidence" value="ECO:0007669"/>
    <property type="project" value="InterPro"/>
</dbReference>
<feature type="domain" description="Fatty acid hydroxylase" evidence="6">
    <location>
        <begin position="118"/>
        <end position="254"/>
    </location>
</feature>
<comment type="caution">
    <text evidence="8">The sequence shown here is derived from an EMBL/GenBank/DDBJ whole genome shotgun (WGS) entry which is preliminary data.</text>
</comment>
<comment type="subcellular location">
    <subcellularLocation>
        <location evidence="1">Membrane</location>
    </subcellularLocation>
</comment>
<protein>
    <submittedName>
        <fullName evidence="8">Sterol desaturase/sphingolipid hydroxylase, fatty acid hydroxylase superfamily</fullName>
    </submittedName>
</protein>
<evidence type="ECO:0000256" key="4">
    <source>
        <dbReference type="ARBA" id="ARBA00023136"/>
    </source>
</evidence>
<feature type="transmembrane region" description="Helical" evidence="5">
    <location>
        <begin position="33"/>
        <end position="51"/>
    </location>
</feature>
<dbReference type="OrthoDB" id="9770329at2"/>
<keyword evidence="4 5" id="KW-0472">Membrane</keyword>